<comment type="caution">
    <text evidence="2">The sequence shown here is derived from an EMBL/GenBank/DDBJ whole genome shotgun (WGS) entry which is preliminary data.</text>
</comment>
<proteinExistence type="predicted"/>
<sequence length="112" mass="12929">VLTFQIQELCKQCIRIDKSEKMIQVARNTNNCKDTRVANAEKLNDWIEENGFTNYFDAVFSNAALHWMKNQNEVIKAIHKYLKPGGRLVTKIGSHRNIKNVEDSLIASLEKH</sequence>
<feature type="non-terminal residue" evidence="2">
    <location>
        <position position="1"/>
    </location>
</feature>
<dbReference type="SUPFAM" id="SSF53335">
    <property type="entry name" value="S-adenosyl-L-methionine-dependent methyltransferases"/>
    <property type="match status" value="1"/>
</dbReference>
<accession>A0ABN7XM56</accession>
<dbReference type="EMBL" id="CAJVQB010158630">
    <property type="protein sequence ID" value="CAG8856312.1"/>
    <property type="molecule type" value="Genomic_DNA"/>
</dbReference>
<dbReference type="InterPro" id="IPR013216">
    <property type="entry name" value="Methyltransf_11"/>
</dbReference>
<gene>
    <name evidence="2" type="ORF">GMARGA_LOCUS45133</name>
</gene>
<dbReference type="PANTHER" id="PTHR43861:SF1">
    <property type="entry name" value="TRANS-ACONITATE 2-METHYLTRANSFERASE"/>
    <property type="match status" value="1"/>
</dbReference>
<dbReference type="Gene3D" id="3.40.50.150">
    <property type="entry name" value="Vaccinia Virus protein VP39"/>
    <property type="match status" value="1"/>
</dbReference>
<feature type="non-terminal residue" evidence="2">
    <location>
        <position position="112"/>
    </location>
</feature>
<evidence type="ECO:0000313" key="2">
    <source>
        <dbReference type="EMBL" id="CAG8856312.1"/>
    </source>
</evidence>
<protein>
    <submittedName>
        <fullName evidence="2">24039_t:CDS:1</fullName>
    </submittedName>
</protein>
<dbReference type="PANTHER" id="PTHR43861">
    <property type="entry name" value="TRANS-ACONITATE 2-METHYLTRANSFERASE-RELATED"/>
    <property type="match status" value="1"/>
</dbReference>
<dbReference type="CDD" id="cd02440">
    <property type="entry name" value="AdoMet_MTases"/>
    <property type="match status" value="1"/>
</dbReference>
<keyword evidence="3" id="KW-1185">Reference proteome</keyword>
<name>A0ABN7XM56_GIGMA</name>
<evidence type="ECO:0000259" key="1">
    <source>
        <dbReference type="Pfam" id="PF08241"/>
    </source>
</evidence>
<feature type="domain" description="Methyltransferase type 11" evidence="1">
    <location>
        <begin position="5"/>
        <end position="89"/>
    </location>
</feature>
<evidence type="ECO:0000313" key="3">
    <source>
        <dbReference type="Proteomes" id="UP000789901"/>
    </source>
</evidence>
<dbReference type="Proteomes" id="UP000789901">
    <property type="component" value="Unassembled WGS sequence"/>
</dbReference>
<organism evidence="2 3">
    <name type="scientific">Gigaspora margarita</name>
    <dbReference type="NCBI Taxonomy" id="4874"/>
    <lineage>
        <taxon>Eukaryota</taxon>
        <taxon>Fungi</taxon>
        <taxon>Fungi incertae sedis</taxon>
        <taxon>Mucoromycota</taxon>
        <taxon>Glomeromycotina</taxon>
        <taxon>Glomeromycetes</taxon>
        <taxon>Diversisporales</taxon>
        <taxon>Gigasporaceae</taxon>
        <taxon>Gigaspora</taxon>
    </lineage>
</organism>
<reference evidence="2 3" key="1">
    <citation type="submission" date="2021-06" db="EMBL/GenBank/DDBJ databases">
        <authorList>
            <person name="Kallberg Y."/>
            <person name="Tangrot J."/>
            <person name="Rosling A."/>
        </authorList>
    </citation>
    <scope>NUCLEOTIDE SEQUENCE [LARGE SCALE GENOMIC DNA]</scope>
    <source>
        <strain evidence="2 3">120-4 pot B 10/14</strain>
    </source>
</reference>
<dbReference type="Pfam" id="PF08241">
    <property type="entry name" value="Methyltransf_11"/>
    <property type="match status" value="1"/>
</dbReference>
<dbReference type="InterPro" id="IPR029063">
    <property type="entry name" value="SAM-dependent_MTases_sf"/>
</dbReference>